<dbReference type="AlphaFoldDB" id="A0A165D898"/>
<protein>
    <submittedName>
        <fullName evidence="1">Uncharacterized protein</fullName>
    </submittedName>
</protein>
<evidence type="ECO:0000313" key="2">
    <source>
        <dbReference type="Proteomes" id="UP000076871"/>
    </source>
</evidence>
<dbReference type="RefSeq" id="XP_040762055.1">
    <property type="nucleotide sequence ID" value="XM_040901908.1"/>
</dbReference>
<proteinExistence type="predicted"/>
<keyword evidence="2" id="KW-1185">Reference proteome</keyword>
<dbReference type="InParanoid" id="A0A165D898"/>
<dbReference type="Proteomes" id="UP000076871">
    <property type="component" value="Unassembled WGS sequence"/>
</dbReference>
<dbReference type="GeneID" id="63818939"/>
<sequence length="171" mass="19482">MASAYTAMSRFGHHYHNSTVHSCDNAENKVVWNNSTGIAILSCTYAGSAAGLRQLMRVRVTRWSGATCHIGLPIWSPRHRHRHGWRRPLSCNGESCRFSVDIPPCPYQIETSQLTISMRWWVILNDYCEKQSRQPLFVPTHDGFRPSVSIFIMEIMTVVILQASSAYGRWA</sequence>
<name>A0A165D898_9APHY</name>
<accession>A0A165D898</accession>
<dbReference type="EMBL" id="KV427637">
    <property type="protein sequence ID" value="KZT04315.1"/>
    <property type="molecule type" value="Genomic_DNA"/>
</dbReference>
<gene>
    <name evidence="1" type="ORF">LAESUDRAFT_304440</name>
</gene>
<reference evidence="1 2" key="1">
    <citation type="journal article" date="2016" name="Mol. Biol. Evol.">
        <title>Comparative Genomics of Early-Diverging Mushroom-Forming Fungi Provides Insights into the Origins of Lignocellulose Decay Capabilities.</title>
        <authorList>
            <person name="Nagy L.G."/>
            <person name="Riley R."/>
            <person name="Tritt A."/>
            <person name="Adam C."/>
            <person name="Daum C."/>
            <person name="Floudas D."/>
            <person name="Sun H."/>
            <person name="Yadav J.S."/>
            <person name="Pangilinan J."/>
            <person name="Larsson K.H."/>
            <person name="Matsuura K."/>
            <person name="Barry K."/>
            <person name="Labutti K."/>
            <person name="Kuo R."/>
            <person name="Ohm R.A."/>
            <person name="Bhattacharya S.S."/>
            <person name="Shirouzu T."/>
            <person name="Yoshinaga Y."/>
            <person name="Martin F.M."/>
            <person name="Grigoriev I.V."/>
            <person name="Hibbett D.S."/>
        </authorList>
    </citation>
    <scope>NUCLEOTIDE SEQUENCE [LARGE SCALE GENOMIC DNA]</scope>
    <source>
        <strain evidence="1 2">93-53</strain>
    </source>
</reference>
<organism evidence="1 2">
    <name type="scientific">Laetiporus sulphureus 93-53</name>
    <dbReference type="NCBI Taxonomy" id="1314785"/>
    <lineage>
        <taxon>Eukaryota</taxon>
        <taxon>Fungi</taxon>
        <taxon>Dikarya</taxon>
        <taxon>Basidiomycota</taxon>
        <taxon>Agaricomycotina</taxon>
        <taxon>Agaricomycetes</taxon>
        <taxon>Polyporales</taxon>
        <taxon>Laetiporus</taxon>
    </lineage>
</organism>
<evidence type="ECO:0000313" key="1">
    <source>
        <dbReference type="EMBL" id="KZT04315.1"/>
    </source>
</evidence>